<reference evidence="9" key="1">
    <citation type="submission" date="2022-11" db="EMBL/GenBank/DDBJ databases">
        <authorList>
            <person name="Petersen C."/>
        </authorList>
    </citation>
    <scope>NUCLEOTIDE SEQUENCE</scope>
    <source>
        <strain evidence="9">IBT 34128</strain>
    </source>
</reference>
<feature type="domain" description="Rhodopsin" evidence="8">
    <location>
        <begin position="31"/>
        <end position="275"/>
    </location>
</feature>
<dbReference type="EMBL" id="JAPMSZ010000011">
    <property type="protein sequence ID" value="KAJ5084749.1"/>
    <property type="molecule type" value="Genomic_DNA"/>
</dbReference>
<keyword evidence="4 7" id="KW-0472">Membrane</keyword>
<evidence type="ECO:0000256" key="5">
    <source>
        <dbReference type="ARBA" id="ARBA00038359"/>
    </source>
</evidence>
<evidence type="ECO:0000313" key="9">
    <source>
        <dbReference type="EMBL" id="KAJ5084749.1"/>
    </source>
</evidence>
<keyword evidence="2 7" id="KW-0812">Transmembrane</keyword>
<evidence type="ECO:0000256" key="4">
    <source>
        <dbReference type="ARBA" id="ARBA00023136"/>
    </source>
</evidence>
<organism evidence="9 10">
    <name type="scientific">Penicillium alfredii</name>
    <dbReference type="NCBI Taxonomy" id="1506179"/>
    <lineage>
        <taxon>Eukaryota</taxon>
        <taxon>Fungi</taxon>
        <taxon>Dikarya</taxon>
        <taxon>Ascomycota</taxon>
        <taxon>Pezizomycotina</taxon>
        <taxon>Eurotiomycetes</taxon>
        <taxon>Eurotiomycetidae</taxon>
        <taxon>Eurotiales</taxon>
        <taxon>Aspergillaceae</taxon>
        <taxon>Penicillium</taxon>
    </lineage>
</organism>
<dbReference type="PANTHER" id="PTHR33048">
    <property type="entry name" value="PTH11-LIKE INTEGRAL MEMBRANE PROTEIN (AFU_ORTHOLOGUE AFUA_5G11245)"/>
    <property type="match status" value="1"/>
</dbReference>
<reference evidence="9" key="2">
    <citation type="journal article" date="2023" name="IMA Fungus">
        <title>Comparative genomic study of the Penicillium genus elucidates a diverse pangenome and 15 lateral gene transfer events.</title>
        <authorList>
            <person name="Petersen C."/>
            <person name="Sorensen T."/>
            <person name="Nielsen M.R."/>
            <person name="Sondergaard T.E."/>
            <person name="Sorensen J.L."/>
            <person name="Fitzpatrick D.A."/>
            <person name="Frisvad J.C."/>
            <person name="Nielsen K.L."/>
        </authorList>
    </citation>
    <scope>NUCLEOTIDE SEQUENCE</scope>
    <source>
        <strain evidence="9">IBT 34128</strain>
    </source>
</reference>
<protein>
    <recommendedName>
        <fullName evidence="8">Rhodopsin domain-containing protein</fullName>
    </recommendedName>
</protein>
<feature type="transmembrane region" description="Helical" evidence="7">
    <location>
        <begin position="173"/>
        <end position="199"/>
    </location>
</feature>
<keyword evidence="10" id="KW-1185">Reference proteome</keyword>
<evidence type="ECO:0000256" key="7">
    <source>
        <dbReference type="SAM" id="Phobius"/>
    </source>
</evidence>
<dbReference type="AlphaFoldDB" id="A0A9W9JWT2"/>
<feature type="region of interest" description="Disordered" evidence="6">
    <location>
        <begin position="325"/>
        <end position="351"/>
    </location>
</feature>
<feature type="transmembrane region" description="Helical" evidence="7">
    <location>
        <begin position="17"/>
        <end position="37"/>
    </location>
</feature>
<evidence type="ECO:0000256" key="3">
    <source>
        <dbReference type="ARBA" id="ARBA00022989"/>
    </source>
</evidence>
<dbReference type="Proteomes" id="UP001141434">
    <property type="component" value="Unassembled WGS sequence"/>
</dbReference>
<accession>A0A9W9JWT2</accession>
<sequence>MITQEQMNHRANVASAATWPFAGISTALFMMRLFARWRLPKQARNFEDFMLTLAWVFAIVQAAIFQKALDSAKELDPNDMPGTVPKAAFWAIMMNNWSFLSIELPKVAVAILITHLFRPALWVRISIWILCVTINVLAVVGFIITWVMCNPVAGQWDPFTYPQAQCWPRSIQITYACVLSGISTFINIAFSVYPAIVVWRLQMPLWKKMSTIGLMGLGLVAFVFSIIKLYYMTFLLDGPGPLDLIYLCAQLGIWNRIENDFVLMVGLLPFVPPFIKSCSQFTKKHLTINSQRHKSSQYSTLASQKQDTRVNDNLELELTAHAQKPGLGDTWSDNSVGKSHRDSMGKGSGFF</sequence>
<dbReference type="Pfam" id="PF20684">
    <property type="entry name" value="Fung_rhodopsin"/>
    <property type="match status" value="1"/>
</dbReference>
<keyword evidence="3 7" id="KW-1133">Transmembrane helix</keyword>
<feature type="transmembrane region" description="Helical" evidence="7">
    <location>
        <begin position="125"/>
        <end position="153"/>
    </location>
</feature>
<dbReference type="OrthoDB" id="5417887at2759"/>
<comment type="similarity">
    <text evidence="5">Belongs to the SAT4 family.</text>
</comment>
<evidence type="ECO:0000259" key="8">
    <source>
        <dbReference type="Pfam" id="PF20684"/>
    </source>
</evidence>
<feature type="transmembrane region" description="Helical" evidence="7">
    <location>
        <begin position="49"/>
        <end position="69"/>
    </location>
</feature>
<dbReference type="PANTHER" id="PTHR33048:SF47">
    <property type="entry name" value="INTEGRAL MEMBRANE PROTEIN-RELATED"/>
    <property type="match status" value="1"/>
</dbReference>
<evidence type="ECO:0000256" key="6">
    <source>
        <dbReference type="SAM" id="MobiDB-lite"/>
    </source>
</evidence>
<dbReference type="GO" id="GO:0016020">
    <property type="term" value="C:membrane"/>
    <property type="evidence" value="ECO:0007669"/>
    <property type="project" value="UniProtKB-SubCell"/>
</dbReference>
<feature type="transmembrane region" description="Helical" evidence="7">
    <location>
        <begin position="211"/>
        <end position="231"/>
    </location>
</feature>
<dbReference type="InterPro" id="IPR052337">
    <property type="entry name" value="SAT4-like"/>
</dbReference>
<dbReference type="GeneID" id="81399022"/>
<name>A0A9W9JWT2_9EURO</name>
<dbReference type="RefSeq" id="XP_056508146.1">
    <property type="nucleotide sequence ID" value="XM_056659853.1"/>
</dbReference>
<comment type="caution">
    <text evidence="9">The sequence shown here is derived from an EMBL/GenBank/DDBJ whole genome shotgun (WGS) entry which is preliminary data.</text>
</comment>
<evidence type="ECO:0000256" key="2">
    <source>
        <dbReference type="ARBA" id="ARBA00022692"/>
    </source>
</evidence>
<gene>
    <name evidence="9" type="ORF">NUU61_009328</name>
</gene>
<dbReference type="InterPro" id="IPR049326">
    <property type="entry name" value="Rhodopsin_dom_fungi"/>
</dbReference>
<proteinExistence type="inferred from homology"/>
<evidence type="ECO:0000256" key="1">
    <source>
        <dbReference type="ARBA" id="ARBA00004141"/>
    </source>
</evidence>
<evidence type="ECO:0000313" key="10">
    <source>
        <dbReference type="Proteomes" id="UP001141434"/>
    </source>
</evidence>
<comment type="subcellular location">
    <subcellularLocation>
        <location evidence="1">Membrane</location>
        <topology evidence="1">Multi-pass membrane protein</topology>
    </subcellularLocation>
</comment>